<dbReference type="EMBL" id="JAJSOF020000009">
    <property type="protein sequence ID" value="KAJ4446415.1"/>
    <property type="molecule type" value="Genomic_DNA"/>
</dbReference>
<reference evidence="2 3" key="1">
    <citation type="journal article" date="2022" name="Allergy">
        <title>Genome assembly and annotation of Periplaneta americana reveal a comprehensive cockroach allergen profile.</title>
        <authorList>
            <person name="Wang L."/>
            <person name="Xiong Q."/>
            <person name="Saelim N."/>
            <person name="Wang L."/>
            <person name="Nong W."/>
            <person name="Wan A.T."/>
            <person name="Shi M."/>
            <person name="Liu X."/>
            <person name="Cao Q."/>
            <person name="Hui J.H.L."/>
            <person name="Sookrung N."/>
            <person name="Leung T.F."/>
            <person name="Tungtrongchitr A."/>
            <person name="Tsui S.K.W."/>
        </authorList>
    </citation>
    <scope>NUCLEOTIDE SEQUENCE [LARGE SCALE GENOMIC DNA]</scope>
    <source>
        <strain evidence="2">PWHHKU_190912</strain>
    </source>
</reference>
<protein>
    <submittedName>
        <fullName evidence="2">Uncharacterized protein</fullName>
    </submittedName>
</protein>
<dbReference type="Proteomes" id="UP001148838">
    <property type="component" value="Unassembled WGS sequence"/>
</dbReference>
<feature type="region of interest" description="Disordered" evidence="1">
    <location>
        <begin position="227"/>
        <end position="259"/>
    </location>
</feature>
<gene>
    <name evidence="2" type="ORF">ANN_13111</name>
</gene>
<organism evidence="2 3">
    <name type="scientific">Periplaneta americana</name>
    <name type="common">American cockroach</name>
    <name type="synonym">Blatta americana</name>
    <dbReference type="NCBI Taxonomy" id="6978"/>
    <lineage>
        <taxon>Eukaryota</taxon>
        <taxon>Metazoa</taxon>
        <taxon>Ecdysozoa</taxon>
        <taxon>Arthropoda</taxon>
        <taxon>Hexapoda</taxon>
        <taxon>Insecta</taxon>
        <taxon>Pterygota</taxon>
        <taxon>Neoptera</taxon>
        <taxon>Polyneoptera</taxon>
        <taxon>Dictyoptera</taxon>
        <taxon>Blattodea</taxon>
        <taxon>Blattoidea</taxon>
        <taxon>Blattidae</taxon>
        <taxon>Blattinae</taxon>
        <taxon>Periplaneta</taxon>
    </lineage>
</organism>
<evidence type="ECO:0000256" key="1">
    <source>
        <dbReference type="SAM" id="MobiDB-lite"/>
    </source>
</evidence>
<sequence length="259" mass="29845">MEYGAETWTLRPSEEKWIETFEMWIRKRVERVKWTDRIRNEAVLERVGEERVILKLMGKRKRNWLGHWVGRNCLLKDALEGMYLTLLGREFQSRGTVTVKEDEYEDVRWEGMDNIEECCDRVSRLCYGLVIKEETRVNLSSVVVIVGQQASQSCVAVKPASRPEFDLSCVRNCGAGSPEFECSGPQLGDLSSKFSGLSLKQSPQDFLNGPKRKSSPERVCPEFRCRSYPSSHKYNPRRPVERAISFGGPSVERSEKQKK</sequence>
<name>A0ABQ8TLZ2_PERAM</name>
<evidence type="ECO:0000313" key="2">
    <source>
        <dbReference type="EMBL" id="KAJ4446415.1"/>
    </source>
</evidence>
<comment type="caution">
    <text evidence="2">The sequence shown here is derived from an EMBL/GenBank/DDBJ whole genome shotgun (WGS) entry which is preliminary data.</text>
</comment>
<evidence type="ECO:0000313" key="3">
    <source>
        <dbReference type="Proteomes" id="UP001148838"/>
    </source>
</evidence>
<proteinExistence type="predicted"/>
<keyword evidence="3" id="KW-1185">Reference proteome</keyword>
<accession>A0ABQ8TLZ2</accession>